<gene>
    <name evidence="2" type="ORF">AAFF_G00213850</name>
</gene>
<evidence type="ECO:0000313" key="2">
    <source>
        <dbReference type="EMBL" id="KAJ8383922.1"/>
    </source>
</evidence>
<accession>A0AAD7W4X8</accession>
<organism evidence="2 3">
    <name type="scientific">Aldrovandia affinis</name>
    <dbReference type="NCBI Taxonomy" id="143900"/>
    <lineage>
        <taxon>Eukaryota</taxon>
        <taxon>Metazoa</taxon>
        <taxon>Chordata</taxon>
        <taxon>Craniata</taxon>
        <taxon>Vertebrata</taxon>
        <taxon>Euteleostomi</taxon>
        <taxon>Actinopterygii</taxon>
        <taxon>Neopterygii</taxon>
        <taxon>Teleostei</taxon>
        <taxon>Notacanthiformes</taxon>
        <taxon>Halosauridae</taxon>
        <taxon>Aldrovandia</taxon>
    </lineage>
</organism>
<feature type="region of interest" description="Disordered" evidence="1">
    <location>
        <begin position="52"/>
        <end position="99"/>
    </location>
</feature>
<dbReference type="Proteomes" id="UP001221898">
    <property type="component" value="Unassembled WGS sequence"/>
</dbReference>
<feature type="region of interest" description="Disordered" evidence="1">
    <location>
        <begin position="1"/>
        <end position="25"/>
    </location>
</feature>
<proteinExistence type="predicted"/>
<name>A0AAD7W4X8_9TELE</name>
<feature type="compositionally biased region" description="Basic residues" evidence="1">
    <location>
        <begin position="55"/>
        <end position="66"/>
    </location>
</feature>
<dbReference type="EMBL" id="JAINUG010000283">
    <property type="protein sequence ID" value="KAJ8383922.1"/>
    <property type="molecule type" value="Genomic_DNA"/>
</dbReference>
<comment type="caution">
    <text evidence="2">The sequence shown here is derived from an EMBL/GenBank/DDBJ whole genome shotgun (WGS) entry which is preliminary data.</text>
</comment>
<keyword evidence="3" id="KW-1185">Reference proteome</keyword>
<protein>
    <submittedName>
        <fullName evidence="2">Uncharacterized protein</fullName>
    </submittedName>
</protein>
<evidence type="ECO:0000313" key="3">
    <source>
        <dbReference type="Proteomes" id="UP001221898"/>
    </source>
</evidence>
<reference evidence="2" key="1">
    <citation type="journal article" date="2023" name="Science">
        <title>Genome structures resolve the early diversification of teleost fishes.</title>
        <authorList>
            <person name="Parey E."/>
            <person name="Louis A."/>
            <person name="Montfort J."/>
            <person name="Bouchez O."/>
            <person name="Roques C."/>
            <person name="Iampietro C."/>
            <person name="Lluch J."/>
            <person name="Castinel A."/>
            <person name="Donnadieu C."/>
            <person name="Desvignes T."/>
            <person name="Floi Bucao C."/>
            <person name="Jouanno E."/>
            <person name="Wen M."/>
            <person name="Mejri S."/>
            <person name="Dirks R."/>
            <person name="Jansen H."/>
            <person name="Henkel C."/>
            <person name="Chen W.J."/>
            <person name="Zahm M."/>
            <person name="Cabau C."/>
            <person name="Klopp C."/>
            <person name="Thompson A.W."/>
            <person name="Robinson-Rechavi M."/>
            <person name="Braasch I."/>
            <person name="Lecointre G."/>
            <person name="Bobe J."/>
            <person name="Postlethwait J.H."/>
            <person name="Berthelot C."/>
            <person name="Roest Crollius H."/>
            <person name="Guiguen Y."/>
        </authorList>
    </citation>
    <scope>NUCLEOTIDE SEQUENCE</scope>
    <source>
        <strain evidence="2">NC1722</strain>
    </source>
</reference>
<evidence type="ECO:0000256" key="1">
    <source>
        <dbReference type="SAM" id="MobiDB-lite"/>
    </source>
</evidence>
<sequence length="99" mass="10633">MSAALPDDSALQVHAPKPCPPTRDKPARQAYIALFQCHISFDAPFLATPGTETRRRARGFSKRAKMRQNTTSAAPPIPKLLDPGLRRGTQPSGRSGPAG</sequence>
<dbReference type="AlphaFoldDB" id="A0AAD7W4X8"/>